<gene>
    <name evidence="2" type="ORF">HNP52_002478</name>
</gene>
<evidence type="ECO:0008006" key="4">
    <source>
        <dbReference type="Google" id="ProtNLM"/>
    </source>
</evidence>
<evidence type="ECO:0000313" key="2">
    <source>
        <dbReference type="EMBL" id="MBB4839409.1"/>
    </source>
</evidence>
<keyword evidence="1" id="KW-0812">Transmembrane</keyword>
<keyword evidence="1" id="KW-0472">Membrane</keyword>
<dbReference type="AlphaFoldDB" id="A0A7W7K1T8"/>
<evidence type="ECO:0000313" key="3">
    <source>
        <dbReference type="Proteomes" id="UP000575241"/>
    </source>
</evidence>
<reference evidence="2 3" key="1">
    <citation type="submission" date="2020-08" db="EMBL/GenBank/DDBJ databases">
        <title>Functional genomics of gut bacteria from endangered species of beetles.</title>
        <authorList>
            <person name="Carlos-Shanley C."/>
        </authorList>
    </citation>
    <scope>NUCLEOTIDE SEQUENCE [LARGE SCALE GENOMIC DNA]</scope>
    <source>
        <strain evidence="2 3">S00224</strain>
    </source>
</reference>
<feature type="transmembrane region" description="Helical" evidence="1">
    <location>
        <begin position="6"/>
        <end position="24"/>
    </location>
</feature>
<dbReference type="Proteomes" id="UP000575241">
    <property type="component" value="Unassembled WGS sequence"/>
</dbReference>
<keyword evidence="3" id="KW-1185">Reference proteome</keyword>
<comment type="caution">
    <text evidence="2">The sequence shown here is derived from an EMBL/GenBank/DDBJ whole genome shotgun (WGS) entry which is preliminary data.</text>
</comment>
<dbReference type="EMBL" id="JACHLN010000002">
    <property type="protein sequence ID" value="MBB4839409.1"/>
    <property type="molecule type" value="Genomic_DNA"/>
</dbReference>
<accession>A0A7W7K1T8</accession>
<sequence length="90" mass="10111">MNPFEMVVAIIVIVTIGSVLKARYGIHKDKDGNEVYRGNTADAASVAENARLRDEVRALKERVQVLERVVTDTEGSVRLDREIESLRDKN</sequence>
<keyword evidence="1" id="KW-1133">Transmembrane helix</keyword>
<proteinExistence type="predicted"/>
<name>A0A7W7K1T8_9SPHN</name>
<dbReference type="RefSeq" id="WP_184167402.1">
    <property type="nucleotide sequence ID" value="NZ_JACHLN010000002.1"/>
</dbReference>
<evidence type="ECO:0000256" key="1">
    <source>
        <dbReference type="SAM" id="Phobius"/>
    </source>
</evidence>
<organism evidence="2 3">
    <name type="scientific">Sphingomonas kyeonggiensis</name>
    <dbReference type="NCBI Taxonomy" id="1268553"/>
    <lineage>
        <taxon>Bacteria</taxon>
        <taxon>Pseudomonadati</taxon>
        <taxon>Pseudomonadota</taxon>
        <taxon>Alphaproteobacteria</taxon>
        <taxon>Sphingomonadales</taxon>
        <taxon>Sphingomonadaceae</taxon>
        <taxon>Sphingomonas</taxon>
    </lineage>
</organism>
<protein>
    <recommendedName>
        <fullName evidence="4">Phage shock protein B</fullName>
    </recommendedName>
</protein>